<proteinExistence type="predicted"/>
<reference evidence="2 3" key="1">
    <citation type="submission" date="2019-05" db="EMBL/GenBank/DDBJ databases">
        <title>Another draft genome of Portunus trituberculatus and its Hox gene families provides insights of decapod evolution.</title>
        <authorList>
            <person name="Jeong J.-H."/>
            <person name="Song I."/>
            <person name="Kim S."/>
            <person name="Choi T."/>
            <person name="Kim D."/>
            <person name="Ryu S."/>
            <person name="Kim W."/>
        </authorList>
    </citation>
    <scope>NUCLEOTIDE SEQUENCE [LARGE SCALE GENOMIC DNA]</scope>
    <source>
        <tissue evidence="2">Muscle</tissue>
    </source>
</reference>
<name>A0A5B7HEM0_PORTR</name>
<keyword evidence="3" id="KW-1185">Reference proteome</keyword>
<evidence type="ECO:0000313" key="3">
    <source>
        <dbReference type="Proteomes" id="UP000324222"/>
    </source>
</evidence>
<gene>
    <name evidence="2" type="ORF">E2C01_065453</name>
</gene>
<organism evidence="2 3">
    <name type="scientific">Portunus trituberculatus</name>
    <name type="common">Swimming crab</name>
    <name type="synonym">Neptunus trituberculatus</name>
    <dbReference type="NCBI Taxonomy" id="210409"/>
    <lineage>
        <taxon>Eukaryota</taxon>
        <taxon>Metazoa</taxon>
        <taxon>Ecdysozoa</taxon>
        <taxon>Arthropoda</taxon>
        <taxon>Crustacea</taxon>
        <taxon>Multicrustacea</taxon>
        <taxon>Malacostraca</taxon>
        <taxon>Eumalacostraca</taxon>
        <taxon>Eucarida</taxon>
        <taxon>Decapoda</taxon>
        <taxon>Pleocyemata</taxon>
        <taxon>Brachyura</taxon>
        <taxon>Eubrachyura</taxon>
        <taxon>Portunoidea</taxon>
        <taxon>Portunidae</taxon>
        <taxon>Portuninae</taxon>
        <taxon>Portunus</taxon>
    </lineage>
</organism>
<evidence type="ECO:0000256" key="1">
    <source>
        <dbReference type="SAM" id="MobiDB-lite"/>
    </source>
</evidence>
<feature type="region of interest" description="Disordered" evidence="1">
    <location>
        <begin position="1"/>
        <end position="75"/>
    </location>
</feature>
<comment type="caution">
    <text evidence="2">The sequence shown here is derived from an EMBL/GenBank/DDBJ whole genome shotgun (WGS) entry which is preliminary data.</text>
</comment>
<dbReference type="AlphaFoldDB" id="A0A5B7HEM0"/>
<feature type="compositionally biased region" description="Polar residues" evidence="1">
    <location>
        <begin position="56"/>
        <end position="65"/>
    </location>
</feature>
<dbReference type="EMBL" id="VSRR010032466">
    <property type="protein sequence ID" value="MPC71181.1"/>
    <property type="molecule type" value="Genomic_DNA"/>
</dbReference>
<accession>A0A5B7HEM0</accession>
<sequence>MSGLSGSHGKKASRIMSRTTNPPTALVSRLSLRNSHPADMTQLRDTAAKREPGNESPDNTHNSATIELYTDPHSN</sequence>
<dbReference type="Proteomes" id="UP000324222">
    <property type="component" value="Unassembled WGS sequence"/>
</dbReference>
<protein>
    <submittedName>
        <fullName evidence="2">Uncharacterized protein</fullName>
    </submittedName>
</protein>
<evidence type="ECO:0000313" key="2">
    <source>
        <dbReference type="EMBL" id="MPC71181.1"/>
    </source>
</evidence>